<feature type="non-terminal residue" evidence="1">
    <location>
        <position position="1"/>
    </location>
</feature>
<sequence length="446" mass="52227">DIVARSSPPRQCSIYIYQWLCGFEKRSCRSMFEIHKTLGINWDKDEPYEALSEQLPRLLKWPQEGGTSDSFNPLASGTHTEWHKDHIRDRESLGSSYNQPILLNETRLQVLNGRVPYLPCKIKYYTADDVSTCVSSRKAAGISTWLAFVGTSKMREKLHQFLVLLPDSLYYIYFIKDKQVRKEDFLDALNNKVWGNYDVIGYTNDKFHNNETQQIKLTVMWEAYGTGRLYSLKRTDHPSTSFHKWATDESIPDVIVIGLGTWYLIEPATSVNVVNQLEPFDVLDYNTRKWQGTLQQITKRTKVLLWAHGRYRQYDLLSEHRPLGNISQVNGWFKSMVYRHDLSYAIGYMDSWIARIILRNSRVWRWDSSLPFHYANIRDCSSWRQSAVDGSFRNGTLKYNKHYKGTWWRCADSHHSSYQTNHDEAIMLLNMLCNPYSTQQSEDICC</sequence>
<name>A0AAV2S4B8_MEGNR</name>
<protein>
    <submittedName>
        <fullName evidence="1">Uncharacterized protein</fullName>
    </submittedName>
</protein>
<keyword evidence="2" id="KW-1185">Reference proteome</keyword>
<evidence type="ECO:0000313" key="2">
    <source>
        <dbReference type="Proteomes" id="UP001497623"/>
    </source>
</evidence>
<dbReference type="Proteomes" id="UP001497623">
    <property type="component" value="Unassembled WGS sequence"/>
</dbReference>
<gene>
    <name evidence="1" type="ORF">MNOR_LOCUS32882</name>
</gene>
<accession>A0AAV2S4B8</accession>
<comment type="caution">
    <text evidence="1">The sequence shown here is derived from an EMBL/GenBank/DDBJ whole genome shotgun (WGS) entry which is preliminary data.</text>
</comment>
<reference evidence="1 2" key="1">
    <citation type="submission" date="2024-05" db="EMBL/GenBank/DDBJ databases">
        <authorList>
            <person name="Wallberg A."/>
        </authorList>
    </citation>
    <scope>NUCLEOTIDE SEQUENCE [LARGE SCALE GENOMIC DNA]</scope>
</reference>
<organism evidence="1 2">
    <name type="scientific">Meganyctiphanes norvegica</name>
    <name type="common">Northern krill</name>
    <name type="synonym">Thysanopoda norvegica</name>
    <dbReference type="NCBI Taxonomy" id="48144"/>
    <lineage>
        <taxon>Eukaryota</taxon>
        <taxon>Metazoa</taxon>
        <taxon>Ecdysozoa</taxon>
        <taxon>Arthropoda</taxon>
        <taxon>Crustacea</taxon>
        <taxon>Multicrustacea</taxon>
        <taxon>Malacostraca</taxon>
        <taxon>Eumalacostraca</taxon>
        <taxon>Eucarida</taxon>
        <taxon>Euphausiacea</taxon>
        <taxon>Euphausiidae</taxon>
        <taxon>Meganyctiphanes</taxon>
    </lineage>
</organism>
<dbReference type="AlphaFoldDB" id="A0AAV2S4B8"/>
<evidence type="ECO:0000313" key="1">
    <source>
        <dbReference type="EMBL" id="CAL4162793.1"/>
    </source>
</evidence>
<dbReference type="EMBL" id="CAXKWB010045788">
    <property type="protein sequence ID" value="CAL4162793.1"/>
    <property type="molecule type" value="Genomic_DNA"/>
</dbReference>
<proteinExistence type="predicted"/>